<dbReference type="PANTHER" id="PTHR40942:SF4">
    <property type="entry name" value="CYTOCHROME C5"/>
    <property type="match status" value="1"/>
</dbReference>
<evidence type="ECO:0000313" key="1">
    <source>
        <dbReference type="EMBL" id="CAD7255533.1"/>
    </source>
</evidence>
<feature type="non-terminal residue" evidence="1">
    <location>
        <position position="225"/>
    </location>
</feature>
<protein>
    <submittedName>
        <fullName evidence="1">Uncharacterized protein</fullName>
    </submittedName>
</protein>
<sequence>MALEDSARCILGNHDLHFLATYHGVRKAKKADTLKPILKAKDADTLVNWVRVCPLVREEEGILMVHAGVLPQWSCSQAMGFAAEVQDALLSRDYTDFLSAMYGNEPKRWSDKLKGDERLRMIVNALTRLRFCTADGEMDFETKEGAGSAPKGFMPWFEVPGRATAQDTIACGHWSTLGFIDHPLVLTLDTGCVWGGCLSAMRFDGGRRELLQIECGELPGVLRPS</sequence>
<dbReference type="Gene3D" id="3.60.21.10">
    <property type="match status" value="1"/>
</dbReference>
<reference evidence="1" key="1">
    <citation type="submission" date="2020-11" db="EMBL/GenBank/DDBJ databases">
        <authorList>
            <person name="Tran Van P."/>
        </authorList>
    </citation>
    <scope>NUCLEOTIDE SEQUENCE</scope>
</reference>
<dbReference type="PANTHER" id="PTHR40942">
    <property type="match status" value="1"/>
</dbReference>
<evidence type="ECO:0000313" key="2">
    <source>
        <dbReference type="Proteomes" id="UP000677054"/>
    </source>
</evidence>
<dbReference type="EMBL" id="LR931727">
    <property type="protein sequence ID" value="CAD7255533.1"/>
    <property type="molecule type" value="Genomic_DNA"/>
</dbReference>
<accession>A0A7R9FUI5</accession>
<proteinExistence type="predicted"/>
<gene>
    <name evidence="1" type="ORF">DSTB1V02_LOCUS15278</name>
</gene>
<dbReference type="SUPFAM" id="SSF56300">
    <property type="entry name" value="Metallo-dependent phosphatases"/>
    <property type="match status" value="1"/>
</dbReference>
<dbReference type="Proteomes" id="UP000677054">
    <property type="component" value="Unassembled WGS sequence"/>
</dbReference>
<keyword evidence="2" id="KW-1185">Reference proteome</keyword>
<dbReference type="OrthoDB" id="10267127at2759"/>
<dbReference type="AlphaFoldDB" id="A0A7R9FUI5"/>
<organism evidence="1">
    <name type="scientific">Darwinula stevensoni</name>
    <dbReference type="NCBI Taxonomy" id="69355"/>
    <lineage>
        <taxon>Eukaryota</taxon>
        <taxon>Metazoa</taxon>
        <taxon>Ecdysozoa</taxon>
        <taxon>Arthropoda</taxon>
        <taxon>Crustacea</taxon>
        <taxon>Oligostraca</taxon>
        <taxon>Ostracoda</taxon>
        <taxon>Podocopa</taxon>
        <taxon>Podocopida</taxon>
        <taxon>Darwinulocopina</taxon>
        <taxon>Darwinuloidea</taxon>
        <taxon>Darwinulidae</taxon>
        <taxon>Darwinula</taxon>
    </lineage>
</organism>
<name>A0A7R9FUI5_9CRUS</name>
<dbReference type="EMBL" id="CAJPEV010032209">
    <property type="protein sequence ID" value="CAG0909289.1"/>
    <property type="molecule type" value="Genomic_DNA"/>
</dbReference>
<dbReference type="NCBIfam" id="NF001204">
    <property type="entry name" value="PRK00166.1"/>
    <property type="match status" value="1"/>
</dbReference>
<dbReference type="InterPro" id="IPR029052">
    <property type="entry name" value="Metallo-depent_PP-like"/>
</dbReference>